<sequence>MEATARKFYTVDEDLAPIIKGVIPLPNVEDVDGLRFLNNLASVGHCWTPKWGYSNVDGKKQWTYFFLSHNQAGGLTGEGYAVRYGSSYPTPEPRVMAFAICKHEAVAGANANPRRGWHPARCKHCGLDMTVDSGD</sequence>
<reference evidence="1 2" key="1">
    <citation type="journal article" date="2012" name="J. Bacteriol.">
        <title>Draft Genome Sequence of Sinorhizobium meliloti CCNWSX0020, a Nitrogen-Fixing Symbiont with Copper Tolerance Capability Isolated from Lead-Zinc Mine Tailings.</title>
        <authorList>
            <person name="Li Z."/>
            <person name="Ma Z."/>
            <person name="Hao X."/>
            <person name="Wei G."/>
        </authorList>
    </citation>
    <scope>NUCLEOTIDE SEQUENCE [LARGE SCALE GENOMIC DNA]</scope>
    <source>
        <strain evidence="1 2">CCNWSX0020</strain>
    </source>
</reference>
<gene>
    <name evidence="1" type="ORF">SM0020_12395</name>
</gene>
<evidence type="ECO:0000313" key="1">
    <source>
        <dbReference type="EMBL" id="EHK77725.1"/>
    </source>
</evidence>
<proteinExistence type="predicted"/>
<name>H0FZ45_RHIML</name>
<dbReference type="Proteomes" id="UP000004038">
    <property type="component" value="Unassembled WGS sequence"/>
</dbReference>
<evidence type="ECO:0000313" key="2">
    <source>
        <dbReference type="Proteomes" id="UP000004038"/>
    </source>
</evidence>
<dbReference type="AlphaFoldDB" id="H0FZ45"/>
<dbReference type="EMBL" id="AGVV01000019">
    <property type="protein sequence ID" value="EHK77725.1"/>
    <property type="molecule type" value="Genomic_DNA"/>
</dbReference>
<accession>H0FZ45</accession>
<dbReference type="RefSeq" id="WP_004435197.1">
    <property type="nucleotide sequence ID" value="NZ_AGVV01000019.1"/>
</dbReference>
<protein>
    <submittedName>
        <fullName evidence="1">Uncharacterized protein</fullName>
    </submittedName>
</protein>
<dbReference type="PATRIC" id="fig|1107881.3.peg.2510"/>
<organism evidence="1 2">
    <name type="scientific">Sinorhizobium meliloti CCNWSX0020</name>
    <dbReference type="NCBI Taxonomy" id="1107881"/>
    <lineage>
        <taxon>Bacteria</taxon>
        <taxon>Pseudomonadati</taxon>
        <taxon>Pseudomonadota</taxon>
        <taxon>Alphaproteobacteria</taxon>
        <taxon>Hyphomicrobiales</taxon>
        <taxon>Rhizobiaceae</taxon>
        <taxon>Sinorhizobium/Ensifer group</taxon>
        <taxon>Sinorhizobium</taxon>
    </lineage>
</organism>